<organism evidence="1 2">
    <name type="scientific">Mycena metata</name>
    <dbReference type="NCBI Taxonomy" id="1033252"/>
    <lineage>
        <taxon>Eukaryota</taxon>
        <taxon>Fungi</taxon>
        <taxon>Dikarya</taxon>
        <taxon>Basidiomycota</taxon>
        <taxon>Agaricomycotina</taxon>
        <taxon>Agaricomycetes</taxon>
        <taxon>Agaricomycetidae</taxon>
        <taxon>Agaricales</taxon>
        <taxon>Marasmiineae</taxon>
        <taxon>Mycenaceae</taxon>
        <taxon>Mycena</taxon>
    </lineage>
</organism>
<reference evidence="1" key="1">
    <citation type="submission" date="2023-03" db="EMBL/GenBank/DDBJ databases">
        <title>Massive genome expansion in bonnet fungi (Mycena s.s.) driven by repeated elements and novel gene families across ecological guilds.</title>
        <authorList>
            <consortium name="Lawrence Berkeley National Laboratory"/>
            <person name="Harder C.B."/>
            <person name="Miyauchi S."/>
            <person name="Viragh M."/>
            <person name="Kuo A."/>
            <person name="Thoen E."/>
            <person name="Andreopoulos B."/>
            <person name="Lu D."/>
            <person name="Skrede I."/>
            <person name="Drula E."/>
            <person name="Henrissat B."/>
            <person name="Morin E."/>
            <person name="Kohler A."/>
            <person name="Barry K."/>
            <person name="LaButti K."/>
            <person name="Morin E."/>
            <person name="Salamov A."/>
            <person name="Lipzen A."/>
            <person name="Mereny Z."/>
            <person name="Hegedus B."/>
            <person name="Baldrian P."/>
            <person name="Stursova M."/>
            <person name="Weitz H."/>
            <person name="Taylor A."/>
            <person name="Grigoriev I.V."/>
            <person name="Nagy L.G."/>
            <person name="Martin F."/>
            <person name="Kauserud H."/>
        </authorList>
    </citation>
    <scope>NUCLEOTIDE SEQUENCE</scope>
    <source>
        <strain evidence="1">CBHHK182m</strain>
    </source>
</reference>
<evidence type="ECO:0000313" key="2">
    <source>
        <dbReference type="Proteomes" id="UP001215598"/>
    </source>
</evidence>
<name>A0AAD7N8T1_9AGAR</name>
<dbReference type="EMBL" id="JARKIB010000065">
    <property type="protein sequence ID" value="KAJ7750562.1"/>
    <property type="molecule type" value="Genomic_DNA"/>
</dbReference>
<dbReference type="Gene3D" id="3.80.10.10">
    <property type="entry name" value="Ribonuclease Inhibitor"/>
    <property type="match status" value="1"/>
</dbReference>
<keyword evidence="2" id="KW-1185">Reference proteome</keyword>
<accession>A0AAD7N8T1</accession>
<gene>
    <name evidence="1" type="ORF">B0H16DRAFT_1460668</name>
</gene>
<proteinExistence type="predicted"/>
<dbReference type="SUPFAM" id="SSF52047">
    <property type="entry name" value="RNI-like"/>
    <property type="match status" value="1"/>
</dbReference>
<dbReference type="AlphaFoldDB" id="A0AAD7N8T1"/>
<dbReference type="InterPro" id="IPR032675">
    <property type="entry name" value="LRR_dom_sf"/>
</dbReference>
<comment type="caution">
    <text evidence="1">The sequence shown here is derived from an EMBL/GenBank/DDBJ whole genome shotgun (WGS) entry which is preliminary data.</text>
</comment>
<evidence type="ECO:0000313" key="1">
    <source>
        <dbReference type="EMBL" id="KAJ7750562.1"/>
    </source>
</evidence>
<dbReference type="Proteomes" id="UP001215598">
    <property type="component" value="Unassembled WGS sequence"/>
</dbReference>
<protein>
    <recommendedName>
        <fullName evidence="3">F-box domain-containing protein</fullName>
    </recommendedName>
</protein>
<evidence type="ECO:0008006" key="3">
    <source>
        <dbReference type="Google" id="ProtNLM"/>
    </source>
</evidence>
<sequence length="520" mass="58197">MTQKALKIPEIVRIICDEIYEQHSIGENPSLSSLLASTARVSPLFAIECLARLWSSQYSLSNFLGLLPRECYMMNGSNVETMDFERPMLYAPWIKHMQCKSLPPATVCDALSHNTVHGVMLPLLRSLHYDVSSTEHATLPYISLFLASSLGTLHLTAHGDSMSFLTTYGGRCPNLTEFSMFTAKPYAPTNTSSAFNSFLGHLTQIHTIDVDSMVCVSFGQLAVLPTLHTLVIRENDRCKFQLSGLWCFAALSDLQLHFSSFKTMGRMLKAMDAPQLTSIQMDSVFYARADVIRAIFQRFQQHLRSKQLHEIRIDTDPETVPNDFSNHDAITLQTIEPLLSFTSLTHADIRLNAGFELSDRCIASVAEAWPLIETLRLTLPYDARHAVASSITIAGLRTFACNCPCLDTLGLSLDGSVEPPKVKPIDVFAHQDRLRILEVGISVVQYPERVADFLSTVFPALAKIETYWECSDIIQDEFDSVSAWNFVETQLKFGVKVCMRERLLGQMHGSSLPVLREDSD</sequence>